<comment type="caution">
    <text evidence="2">The sequence shown here is derived from an EMBL/GenBank/DDBJ whole genome shotgun (WGS) entry which is preliminary data.</text>
</comment>
<protein>
    <recommendedName>
        <fullName evidence="4">Membrane protein 6-pyruvoyl-tetrahydropterin synthase-related domain-containing protein</fullName>
    </recommendedName>
</protein>
<gene>
    <name evidence="2" type="ORF">IAC96_07515</name>
</gene>
<sequence>MKKKWIAWILIQILILVGFGIWQWNSERKEYIIDGAALSSEIGVKTENGYWIDASSPDILEGNEWNEERQAFWFAKGVVPLVERGSYEVTVNYYTDTEGNQIEVQNWISPLLLTADPLLLSSQSNQMKTTIWLEASLKELEIRAFYKGEGNLEIGSISLIETRDKIGQDLVRILSVFLMIDGIIFAKSYWRRHSSDTKEGRQQRWIALILTGTVVMLCLPLTKDSLISPNLQDLDYHLARIVGMKSALREGQFPIRIHSCLNWGFGYASPMFYPELFLYPSAILHAIGLPLMQSYKAFVILMNIMTVLISYWAIKRMFQSRYIGLLGSMMYSLAYYRLVNVYLRAAVGESMAMAFFPLIVYGLYRIYTMDTKETSYRFVWIVPALGYSGLIQSHIISCEMIGVFTIIVCILLLRSTLEPKRFFALCKTAIAAIILNLWFLLPMLQGMSSMGVPLYAMKKDINWIQPEGVNLWNLFHLFAVQLDEPKNYLGLGAVFTIVFFGFLVIAMIWNKKEKNTPYYRLGKWFFGLGTLALLFTLKLFPWDLIREMGTVGEMLTKFRLPSRYLFLATGFFTFLGCCILLLILKKRPIWKKPMFIFTAAASILCAAQFLDTLNVTSPVIQPYSGANQITADWKNVGWGGEYLPQAMDGIESIQPMRDWESQPAVISYEKSGSQIVLQAANTSAETVSVQMPLIYYLGYDAETADGQPISVYGGEQGILTVDIPAGFEGSIGIWHRGFWYWDMAVMISFVAWIGVGILIYRSKKNL</sequence>
<evidence type="ECO:0000313" key="3">
    <source>
        <dbReference type="Proteomes" id="UP000824201"/>
    </source>
</evidence>
<reference evidence="2" key="1">
    <citation type="submission" date="2020-10" db="EMBL/GenBank/DDBJ databases">
        <authorList>
            <person name="Gilroy R."/>
        </authorList>
    </citation>
    <scope>NUCLEOTIDE SEQUENCE</scope>
    <source>
        <strain evidence="2">ChiW13-3771</strain>
    </source>
</reference>
<feature type="transmembrane region" description="Helical" evidence="1">
    <location>
        <begin position="320"/>
        <end position="338"/>
    </location>
</feature>
<feature type="transmembrane region" description="Helical" evidence="1">
    <location>
        <begin position="6"/>
        <end position="24"/>
    </location>
</feature>
<feature type="transmembrane region" description="Helical" evidence="1">
    <location>
        <begin position="562"/>
        <end position="582"/>
    </location>
</feature>
<feature type="transmembrane region" description="Helical" evidence="1">
    <location>
        <begin position="387"/>
        <end position="413"/>
    </location>
</feature>
<feature type="transmembrane region" description="Helical" evidence="1">
    <location>
        <begin position="488"/>
        <end position="509"/>
    </location>
</feature>
<feature type="transmembrane region" description="Helical" evidence="1">
    <location>
        <begin position="170"/>
        <end position="190"/>
    </location>
</feature>
<evidence type="ECO:0008006" key="4">
    <source>
        <dbReference type="Google" id="ProtNLM"/>
    </source>
</evidence>
<keyword evidence="1" id="KW-0812">Transmembrane</keyword>
<organism evidence="2 3">
    <name type="scientific">Candidatus Fimimorpha faecalis</name>
    <dbReference type="NCBI Taxonomy" id="2840824"/>
    <lineage>
        <taxon>Bacteria</taxon>
        <taxon>Bacillati</taxon>
        <taxon>Bacillota</taxon>
        <taxon>Clostridia</taxon>
        <taxon>Eubacteriales</taxon>
        <taxon>Candidatus Fimimorpha</taxon>
    </lineage>
</organism>
<feature type="transmembrane region" description="Helical" evidence="1">
    <location>
        <begin position="350"/>
        <end position="367"/>
    </location>
</feature>
<feature type="transmembrane region" description="Helical" evidence="1">
    <location>
        <begin position="594"/>
        <end position="610"/>
    </location>
</feature>
<accession>A0A9D1EEZ8</accession>
<feature type="transmembrane region" description="Helical" evidence="1">
    <location>
        <begin position="738"/>
        <end position="760"/>
    </location>
</feature>
<dbReference type="AlphaFoldDB" id="A0A9D1EEZ8"/>
<dbReference type="Proteomes" id="UP000824201">
    <property type="component" value="Unassembled WGS sequence"/>
</dbReference>
<keyword evidence="1" id="KW-0472">Membrane</keyword>
<feature type="transmembrane region" description="Helical" evidence="1">
    <location>
        <begin position="202"/>
        <end position="222"/>
    </location>
</feature>
<proteinExistence type="predicted"/>
<reference evidence="2" key="2">
    <citation type="journal article" date="2021" name="PeerJ">
        <title>Extensive microbial diversity within the chicken gut microbiome revealed by metagenomics and culture.</title>
        <authorList>
            <person name="Gilroy R."/>
            <person name="Ravi A."/>
            <person name="Getino M."/>
            <person name="Pursley I."/>
            <person name="Horton D.L."/>
            <person name="Alikhan N.F."/>
            <person name="Baker D."/>
            <person name="Gharbi K."/>
            <person name="Hall N."/>
            <person name="Watson M."/>
            <person name="Adriaenssens E.M."/>
            <person name="Foster-Nyarko E."/>
            <person name="Jarju S."/>
            <person name="Secka A."/>
            <person name="Antonio M."/>
            <person name="Oren A."/>
            <person name="Chaudhuri R.R."/>
            <person name="La Ragione R."/>
            <person name="Hildebrand F."/>
            <person name="Pallen M.J."/>
        </authorList>
    </citation>
    <scope>NUCLEOTIDE SEQUENCE</scope>
    <source>
        <strain evidence="2">ChiW13-3771</strain>
    </source>
</reference>
<evidence type="ECO:0000256" key="1">
    <source>
        <dbReference type="SAM" id="Phobius"/>
    </source>
</evidence>
<feature type="transmembrane region" description="Helical" evidence="1">
    <location>
        <begin position="422"/>
        <end position="441"/>
    </location>
</feature>
<feature type="transmembrane region" description="Helical" evidence="1">
    <location>
        <begin position="521"/>
        <end position="542"/>
    </location>
</feature>
<keyword evidence="1" id="KW-1133">Transmembrane helix</keyword>
<dbReference type="EMBL" id="DVHN01000092">
    <property type="protein sequence ID" value="HIR88781.1"/>
    <property type="molecule type" value="Genomic_DNA"/>
</dbReference>
<evidence type="ECO:0000313" key="2">
    <source>
        <dbReference type="EMBL" id="HIR88781.1"/>
    </source>
</evidence>
<name>A0A9D1EEZ8_9FIRM</name>
<feature type="transmembrane region" description="Helical" evidence="1">
    <location>
        <begin position="297"/>
        <end position="314"/>
    </location>
</feature>